<dbReference type="GeneID" id="27134335"/>
<sequence>MNATLFALAVVFIVAATYVNMKGSRKLGLVLSGIAGGLAASILLHDRLNQLIAFAVGFALTVAVEEIKLIRIKR</sequence>
<dbReference type="PATRIC" id="fig|1432656.3.peg.295"/>
<feature type="transmembrane region" description="Helical" evidence="1">
    <location>
        <begin position="51"/>
        <end position="70"/>
    </location>
</feature>
<evidence type="ECO:0000256" key="1">
    <source>
        <dbReference type="SAM" id="Phobius"/>
    </source>
</evidence>
<accession>A0A0X1KIC7</accession>
<feature type="transmembrane region" description="Helical" evidence="1">
    <location>
        <begin position="28"/>
        <end position="45"/>
    </location>
</feature>
<evidence type="ECO:0000313" key="3">
    <source>
        <dbReference type="Proteomes" id="UP000062043"/>
    </source>
</evidence>
<keyword evidence="1" id="KW-0812">Transmembrane</keyword>
<dbReference type="AlphaFoldDB" id="A0A0X1KIC7"/>
<organism evidence="2 3">
    <name type="scientific">Thermococcus guaymasensis DSM 11113</name>
    <dbReference type="NCBI Taxonomy" id="1432656"/>
    <lineage>
        <taxon>Archaea</taxon>
        <taxon>Methanobacteriati</taxon>
        <taxon>Methanobacteriota</taxon>
        <taxon>Thermococci</taxon>
        <taxon>Thermococcales</taxon>
        <taxon>Thermococcaceae</taxon>
        <taxon>Thermococcus</taxon>
    </lineage>
</organism>
<keyword evidence="1" id="KW-1133">Transmembrane helix</keyword>
<proteinExistence type="predicted"/>
<evidence type="ECO:0000313" key="2">
    <source>
        <dbReference type="EMBL" id="AJC71008.1"/>
    </source>
</evidence>
<dbReference type="EMBL" id="CP007140">
    <property type="protein sequence ID" value="AJC71008.1"/>
    <property type="molecule type" value="Genomic_DNA"/>
</dbReference>
<dbReference type="Proteomes" id="UP000062043">
    <property type="component" value="Chromosome"/>
</dbReference>
<dbReference type="STRING" id="1432656.X802_01495"/>
<name>A0A0X1KIC7_9EURY</name>
<feature type="transmembrane region" description="Helical" evidence="1">
    <location>
        <begin position="6"/>
        <end position="21"/>
    </location>
</feature>
<keyword evidence="1" id="KW-0472">Membrane</keyword>
<gene>
    <name evidence="2" type="ORF">X802_01495</name>
</gene>
<dbReference type="RefSeq" id="WP_062370372.1">
    <property type="nucleotide sequence ID" value="NZ_CP007140.1"/>
</dbReference>
<reference evidence="2 3" key="1">
    <citation type="submission" date="2014-01" db="EMBL/GenBank/DDBJ databases">
        <title>Genome sequencing of Thermococcus guaymasensis.</title>
        <authorList>
            <person name="Zhang X."/>
            <person name="Alvare G."/>
            <person name="Fristensky B."/>
            <person name="Chen L."/>
            <person name="Suen T."/>
            <person name="Chen Q."/>
            <person name="Ma K."/>
        </authorList>
    </citation>
    <scope>NUCLEOTIDE SEQUENCE [LARGE SCALE GENOMIC DNA]</scope>
    <source>
        <strain evidence="2 3">DSM 11113</strain>
    </source>
</reference>
<keyword evidence="3" id="KW-1185">Reference proteome</keyword>
<dbReference type="KEGG" id="tgy:X802_01495"/>
<protein>
    <submittedName>
        <fullName evidence="2">Uncharacterized protein</fullName>
    </submittedName>
</protein>